<evidence type="ECO:0000313" key="10">
    <source>
        <dbReference type="Proteomes" id="UP001061958"/>
    </source>
</evidence>
<dbReference type="OrthoDB" id="10265903at2759"/>
<comment type="caution">
    <text evidence="9">The sequence shown here is derived from an EMBL/GenBank/DDBJ whole genome shotgun (WGS) entry which is preliminary data.</text>
</comment>
<gene>
    <name evidence="9" type="ORF">GpartN1_g5290.t1</name>
</gene>
<keyword evidence="5" id="KW-0496">Mitochondrion</keyword>
<comment type="subcellular location">
    <subcellularLocation>
        <location evidence="1">Mitochondrion</location>
    </subcellularLocation>
</comment>
<evidence type="ECO:0000256" key="4">
    <source>
        <dbReference type="ARBA" id="ARBA00022980"/>
    </source>
</evidence>
<feature type="signal peptide" evidence="8">
    <location>
        <begin position="1"/>
        <end position="22"/>
    </location>
</feature>
<dbReference type="AlphaFoldDB" id="A0A9C7PZM7"/>
<dbReference type="Pfam" id="PF00444">
    <property type="entry name" value="Ribosomal_L36"/>
    <property type="match status" value="1"/>
</dbReference>
<dbReference type="InterPro" id="IPR035977">
    <property type="entry name" value="Ribosomal_bL36_sp"/>
</dbReference>
<keyword evidence="6 7" id="KW-0687">Ribonucleoprotein</keyword>
<evidence type="ECO:0000256" key="6">
    <source>
        <dbReference type="ARBA" id="ARBA00023274"/>
    </source>
</evidence>
<evidence type="ECO:0000256" key="8">
    <source>
        <dbReference type="SAM" id="SignalP"/>
    </source>
</evidence>
<dbReference type="PANTHER" id="PTHR46909">
    <property type="entry name" value="39S RIBOSOMAL PROTEIN L36, MITOCHONDRIAL"/>
    <property type="match status" value="1"/>
</dbReference>
<dbReference type="GO" id="GO:0003735">
    <property type="term" value="F:structural constituent of ribosome"/>
    <property type="evidence" value="ECO:0007669"/>
    <property type="project" value="InterPro"/>
</dbReference>
<keyword evidence="3" id="KW-0809">Transit peptide</keyword>
<evidence type="ECO:0000256" key="1">
    <source>
        <dbReference type="ARBA" id="ARBA00004173"/>
    </source>
</evidence>
<keyword evidence="8" id="KW-0732">Signal</keyword>
<evidence type="ECO:0000256" key="2">
    <source>
        <dbReference type="ARBA" id="ARBA00007645"/>
    </source>
</evidence>
<keyword evidence="4 7" id="KW-0689">Ribosomal protein</keyword>
<evidence type="ECO:0000313" key="9">
    <source>
        <dbReference type="EMBL" id="GJQ13499.1"/>
    </source>
</evidence>
<dbReference type="InterPro" id="IPR052143">
    <property type="entry name" value="Mitoribosomal_bL36m"/>
</dbReference>
<dbReference type="HAMAP" id="MF_00251">
    <property type="entry name" value="Ribosomal_bL36"/>
    <property type="match status" value="1"/>
</dbReference>
<reference evidence="9" key="1">
    <citation type="journal article" date="2022" name="Proc. Natl. Acad. Sci. U.S.A.">
        <title>Life cycle and functional genomics of the unicellular red alga Galdieria for elucidating algal and plant evolution and industrial use.</title>
        <authorList>
            <person name="Hirooka S."/>
            <person name="Itabashi T."/>
            <person name="Ichinose T.M."/>
            <person name="Onuma R."/>
            <person name="Fujiwara T."/>
            <person name="Yamashita S."/>
            <person name="Jong L.W."/>
            <person name="Tomita R."/>
            <person name="Iwane A.H."/>
            <person name="Miyagishima S.Y."/>
        </authorList>
    </citation>
    <scope>NUCLEOTIDE SEQUENCE</scope>
    <source>
        <strain evidence="9">NBRC 102759</strain>
    </source>
</reference>
<dbReference type="NCBIfam" id="TIGR01022">
    <property type="entry name" value="rpmJ_bact"/>
    <property type="match status" value="1"/>
</dbReference>
<feature type="chain" id="PRO_5038519220" description="Ribosomal protein" evidence="8">
    <location>
        <begin position="23"/>
        <end position="78"/>
    </location>
</feature>
<dbReference type="InterPro" id="IPR000473">
    <property type="entry name" value="Ribosomal_bL36"/>
</dbReference>
<reference evidence="9" key="2">
    <citation type="submission" date="2022-01" db="EMBL/GenBank/DDBJ databases">
        <authorList>
            <person name="Hirooka S."/>
            <person name="Miyagishima S.Y."/>
        </authorList>
    </citation>
    <scope>NUCLEOTIDE SEQUENCE</scope>
    <source>
        <strain evidence="9">NBRC 102759</strain>
    </source>
</reference>
<keyword evidence="10" id="KW-1185">Reference proteome</keyword>
<dbReference type="SUPFAM" id="SSF57840">
    <property type="entry name" value="Ribosomal protein L36"/>
    <property type="match status" value="1"/>
</dbReference>
<comment type="similarity">
    <text evidence="2 7">Belongs to the bacterial ribosomal protein bL36 family.</text>
</comment>
<evidence type="ECO:0000256" key="5">
    <source>
        <dbReference type="ARBA" id="ARBA00023128"/>
    </source>
</evidence>
<protein>
    <recommendedName>
        <fullName evidence="7">Ribosomal protein</fullName>
    </recommendedName>
</protein>
<accession>A0A9C7PZM7</accession>
<evidence type="ECO:0000256" key="3">
    <source>
        <dbReference type="ARBA" id="ARBA00022946"/>
    </source>
</evidence>
<dbReference type="PANTHER" id="PTHR46909:SF1">
    <property type="entry name" value="LARGE RIBOSOMAL SUBUNIT PROTEIN BL36M"/>
    <property type="match status" value="1"/>
</dbReference>
<organism evidence="9 10">
    <name type="scientific">Galdieria partita</name>
    <dbReference type="NCBI Taxonomy" id="83374"/>
    <lineage>
        <taxon>Eukaryota</taxon>
        <taxon>Rhodophyta</taxon>
        <taxon>Bangiophyceae</taxon>
        <taxon>Galdieriales</taxon>
        <taxon>Galdieriaceae</taxon>
        <taxon>Galdieria</taxon>
    </lineage>
</organism>
<name>A0A9C7PZM7_9RHOD</name>
<sequence>MWFRSLTSTLLSRIFLPSTTETGLCNVPGYSRGFKVVSSVRRRCESCVIIRKGKRIYVYCDKHPKHKQRQGGMNAWKR</sequence>
<proteinExistence type="inferred from homology"/>
<dbReference type="GO" id="GO:0005762">
    <property type="term" value="C:mitochondrial large ribosomal subunit"/>
    <property type="evidence" value="ECO:0007669"/>
    <property type="project" value="TreeGrafter"/>
</dbReference>
<dbReference type="GO" id="GO:0006412">
    <property type="term" value="P:translation"/>
    <property type="evidence" value="ECO:0007669"/>
    <property type="project" value="InterPro"/>
</dbReference>
<evidence type="ECO:0000256" key="7">
    <source>
        <dbReference type="RuleBase" id="RU000570"/>
    </source>
</evidence>
<dbReference type="EMBL" id="BQMJ01000044">
    <property type="protein sequence ID" value="GJQ13499.1"/>
    <property type="molecule type" value="Genomic_DNA"/>
</dbReference>
<dbReference type="Proteomes" id="UP001061958">
    <property type="component" value="Unassembled WGS sequence"/>
</dbReference>